<reference evidence="1" key="1">
    <citation type="journal article" date="2020" name="mSystems">
        <title>Genome- and Community-Level Interaction Insights into Carbon Utilization and Element Cycling Functions of Hydrothermarchaeota in Hydrothermal Sediment.</title>
        <authorList>
            <person name="Zhou Z."/>
            <person name="Liu Y."/>
            <person name="Xu W."/>
            <person name="Pan J."/>
            <person name="Luo Z.H."/>
            <person name="Li M."/>
        </authorList>
    </citation>
    <scope>NUCLEOTIDE SEQUENCE [LARGE SCALE GENOMIC DNA]</scope>
    <source>
        <strain evidence="1">HyVt-233</strain>
    </source>
</reference>
<gene>
    <name evidence="1" type="ORF">ENG63_03510</name>
</gene>
<accession>A0A7C0U2E2</accession>
<dbReference type="EMBL" id="DRBS01000136">
    <property type="protein sequence ID" value="HDD43913.1"/>
    <property type="molecule type" value="Genomic_DNA"/>
</dbReference>
<proteinExistence type="predicted"/>
<protein>
    <submittedName>
        <fullName evidence="1">Uncharacterized protein</fullName>
    </submittedName>
</protein>
<name>A0A7C0U2E2_DESA2</name>
<evidence type="ECO:0000313" key="1">
    <source>
        <dbReference type="EMBL" id="HDD43913.1"/>
    </source>
</evidence>
<comment type="caution">
    <text evidence="1">The sequence shown here is derived from an EMBL/GenBank/DDBJ whole genome shotgun (WGS) entry which is preliminary data.</text>
</comment>
<dbReference type="AlphaFoldDB" id="A0A7C0U2E2"/>
<dbReference type="Proteomes" id="UP000886289">
    <property type="component" value="Unassembled WGS sequence"/>
</dbReference>
<sequence>MKIEGKALINYEMIDLSKVYKITIYPQKKKVYVNINEYSGKTSIDEIELKIESKIKKLYWR</sequence>
<organism evidence="1">
    <name type="scientific">Desulfofervidus auxilii</name>
    <dbReference type="NCBI Taxonomy" id="1621989"/>
    <lineage>
        <taxon>Bacteria</taxon>
        <taxon>Pseudomonadati</taxon>
        <taxon>Thermodesulfobacteriota</taxon>
        <taxon>Candidatus Desulfofervidia</taxon>
        <taxon>Candidatus Desulfofervidales</taxon>
        <taxon>Candidatus Desulfofervidaceae</taxon>
        <taxon>Candidatus Desulfofervidus</taxon>
    </lineage>
</organism>